<dbReference type="RefSeq" id="WP_345636809.1">
    <property type="nucleotide sequence ID" value="NZ_BAABJQ010000029.1"/>
</dbReference>
<dbReference type="Proteomes" id="UP001501570">
    <property type="component" value="Unassembled WGS sequence"/>
</dbReference>
<evidence type="ECO:0008006" key="4">
    <source>
        <dbReference type="Google" id="ProtNLM"/>
    </source>
</evidence>
<comment type="caution">
    <text evidence="2">The sequence shown here is derived from an EMBL/GenBank/DDBJ whole genome shotgun (WGS) entry which is preliminary data.</text>
</comment>
<organism evidence="2 3">
    <name type="scientific">Rugosimonospora acidiphila</name>
    <dbReference type="NCBI Taxonomy" id="556531"/>
    <lineage>
        <taxon>Bacteria</taxon>
        <taxon>Bacillati</taxon>
        <taxon>Actinomycetota</taxon>
        <taxon>Actinomycetes</taxon>
        <taxon>Micromonosporales</taxon>
        <taxon>Micromonosporaceae</taxon>
        <taxon>Rugosimonospora</taxon>
    </lineage>
</organism>
<name>A0ABP9SLH3_9ACTN</name>
<feature type="transmembrane region" description="Helical" evidence="1">
    <location>
        <begin position="18"/>
        <end position="37"/>
    </location>
</feature>
<keyword evidence="1" id="KW-0472">Membrane</keyword>
<accession>A0ABP9SLH3</accession>
<gene>
    <name evidence="2" type="ORF">GCM10023322_68700</name>
</gene>
<sequence length="146" mass="15213">MTTRSRTGRWWRRDDGVAAAWTLLTIPIALIALGLVLDTGTGIQAWNTDRNHAADAARTGAQQIDLARYRQTGTIQLDPAAAAAAARAYLATVGATGTATATVTTVTVTVTSTTPTQLLNLAGVRTLHEQATQTATPLHGVTAPVP</sequence>
<proteinExistence type="predicted"/>
<reference evidence="3" key="1">
    <citation type="journal article" date="2019" name="Int. J. Syst. Evol. Microbiol.">
        <title>The Global Catalogue of Microorganisms (GCM) 10K type strain sequencing project: providing services to taxonomists for standard genome sequencing and annotation.</title>
        <authorList>
            <consortium name="The Broad Institute Genomics Platform"/>
            <consortium name="The Broad Institute Genome Sequencing Center for Infectious Disease"/>
            <person name="Wu L."/>
            <person name="Ma J."/>
        </authorList>
    </citation>
    <scope>NUCLEOTIDE SEQUENCE [LARGE SCALE GENOMIC DNA]</scope>
    <source>
        <strain evidence="3">JCM 18304</strain>
    </source>
</reference>
<keyword evidence="3" id="KW-1185">Reference proteome</keyword>
<evidence type="ECO:0000313" key="3">
    <source>
        <dbReference type="Proteomes" id="UP001501570"/>
    </source>
</evidence>
<evidence type="ECO:0000256" key="1">
    <source>
        <dbReference type="SAM" id="Phobius"/>
    </source>
</evidence>
<keyword evidence="1" id="KW-0812">Transmembrane</keyword>
<dbReference type="EMBL" id="BAABJQ010000029">
    <property type="protein sequence ID" value="GAA5197438.1"/>
    <property type="molecule type" value="Genomic_DNA"/>
</dbReference>
<keyword evidence="1" id="KW-1133">Transmembrane helix</keyword>
<evidence type="ECO:0000313" key="2">
    <source>
        <dbReference type="EMBL" id="GAA5197438.1"/>
    </source>
</evidence>
<protein>
    <recommendedName>
        <fullName evidence="4">Flp pilus-assembly TadG-like N-terminal domain-containing protein</fullName>
    </recommendedName>
</protein>